<organism evidence="2 3">
    <name type="scientific">Marinobacter santoriniensis NKSG1</name>
    <dbReference type="NCBI Taxonomy" id="1288826"/>
    <lineage>
        <taxon>Bacteria</taxon>
        <taxon>Pseudomonadati</taxon>
        <taxon>Pseudomonadota</taxon>
        <taxon>Gammaproteobacteria</taxon>
        <taxon>Pseudomonadales</taxon>
        <taxon>Marinobacteraceae</taxon>
        <taxon>Marinobacter</taxon>
    </lineage>
</organism>
<keyword evidence="3" id="KW-1185">Reference proteome</keyword>
<accession>M7CTN7</accession>
<dbReference type="Proteomes" id="UP000011960">
    <property type="component" value="Unassembled WGS sequence"/>
</dbReference>
<name>M7CTN7_9GAMM</name>
<sequence>MDSQMTDDHLLVKAATRAGKTLGLEESNIAQLLHTNSPNATGESCDKQACALLIELYKLLSHSTSNNEQSMRHWMKTRNRHFDEIPLQMAKTATGLERLIAYLESLNH</sequence>
<dbReference type="RefSeq" id="WP_008937701.1">
    <property type="nucleotide sequence ID" value="NZ_APAT01000008.1"/>
</dbReference>
<dbReference type="PATRIC" id="fig|1288826.3.peg.524"/>
<evidence type="ECO:0000313" key="2">
    <source>
        <dbReference type="EMBL" id="EMP56936.1"/>
    </source>
</evidence>
<reference evidence="2 3" key="1">
    <citation type="journal article" date="2013" name="Genome Announc.">
        <title>Genome Sequence of Hydrothermal Arsenic-Respiring Bacterium Marinobacter santoriniensis NKSG1T.</title>
        <authorList>
            <person name="Handley K.M."/>
            <person name="Upton M."/>
            <person name="Beatson S.A."/>
            <person name="Hery M."/>
            <person name="Lloyd J.R."/>
        </authorList>
    </citation>
    <scope>NUCLEOTIDE SEQUENCE [LARGE SCALE GENOMIC DNA]</scope>
    <source>
        <strain evidence="2 3">NKSG1</strain>
    </source>
</reference>
<protein>
    <recommendedName>
        <fullName evidence="1">Antitoxin Xre/MbcA/ParS-like toxin-binding domain-containing protein</fullName>
    </recommendedName>
</protein>
<proteinExistence type="predicted"/>
<evidence type="ECO:0000313" key="3">
    <source>
        <dbReference type="Proteomes" id="UP000011960"/>
    </source>
</evidence>
<dbReference type="AlphaFoldDB" id="M7CTN7"/>
<dbReference type="InterPro" id="IPR024467">
    <property type="entry name" value="Xre/MbcA/ParS-like_toxin-bd"/>
</dbReference>
<gene>
    <name evidence="2" type="ORF">MSNKSG1_02716</name>
</gene>
<dbReference type="EMBL" id="APAT01000008">
    <property type="protein sequence ID" value="EMP56936.1"/>
    <property type="molecule type" value="Genomic_DNA"/>
</dbReference>
<dbReference type="OrthoDB" id="565125at2"/>
<comment type="caution">
    <text evidence="2">The sequence shown here is derived from an EMBL/GenBank/DDBJ whole genome shotgun (WGS) entry which is preliminary data.</text>
</comment>
<feature type="domain" description="Antitoxin Xre/MbcA/ParS-like toxin-binding" evidence="1">
    <location>
        <begin position="66"/>
        <end position="108"/>
    </location>
</feature>
<evidence type="ECO:0000259" key="1">
    <source>
        <dbReference type="Pfam" id="PF09722"/>
    </source>
</evidence>
<dbReference type="Pfam" id="PF09722">
    <property type="entry name" value="Xre_MbcA_ParS_C"/>
    <property type="match status" value="1"/>
</dbReference>